<gene>
    <name evidence="8" type="ORF">BESB_038060</name>
</gene>
<comment type="caution">
    <text evidence="8">The sequence shown here is derived from an EMBL/GenBank/DDBJ whole genome shotgun (WGS) entry which is preliminary data.</text>
</comment>
<dbReference type="GO" id="GO:0016095">
    <property type="term" value="P:polyprenol catabolic process"/>
    <property type="evidence" value="ECO:0007669"/>
    <property type="project" value="TreeGrafter"/>
</dbReference>
<dbReference type="InterPro" id="IPR001104">
    <property type="entry name" value="3-oxo-5_a-steroid_4-DH_C"/>
</dbReference>
<evidence type="ECO:0000313" key="9">
    <source>
        <dbReference type="Proteomes" id="UP000224006"/>
    </source>
</evidence>
<feature type="region of interest" description="Disordered" evidence="5">
    <location>
        <begin position="471"/>
        <end position="509"/>
    </location>
</feature>
<feature type="compositionally biased region" description="Basic and acidic residues" evidence="5">
    <location>
        <begin position="188"/>
        <end position="205"/>
    </location>
</feature>
<feature type="transmembrane region" description="Helical" evidence="6">
    <location>
        <begin position="348"/>
        <end position="373"/>
    </location>
</feature>
<evidence type="ECO:0000256" key="4">
    <source>
        <dbReference type="ARBA" id="ARBA00023136"/>
    </source>
</evidence>
<dbReference type="PROSITE" id="PS50244">
    <property type="entry name" value="S5A_REDUCTASE"/>
    <property type="match status" value="1"/>
</dbReference>
<dbReference type="GeneID" id="40308787"/>
<dbReference type="EMBL" id="NWUJ01000002">
    <property type="protein sequence ID" value="PFH37348.1"/>
    <property type="molecule type" value="Genomic_DNA"/>
</dbReference>
<feature type="domain" description="3-oxo-5-alpha-steroid 4-dehydrogenase C-terminal" evidence="7">
    <location>
        <begin position="516"/>
        <end position="568"/>
    </location>
</feature>
<evidence type="ECO:0000256" key="1">
    <source>
        <dbReference type="ARBA" id="ARBA00004127"/>
    </source>
</evidence>
<dbReference type="KEGG" id="bbes:BESB_038060"/>
<dbReference type="PANTHER" id="PTHR14624">
    <property type="entry name" value="DFG10 PROTEIN"/>
    <property type="match status" value="1"/>
</dbReference>
<keyword evidence="2 6" id="KW-0812">Transmembrane</keyword>
<dbReference type="GO" id="GO:0005783">
    <property type="term" value="C:endoplasmic reticulum"/>
    <property type="evidence" value="ECO:0007669"/>
    <property type="project" value="TreeGrafter"/>
</dbReference>
<dbReference type="InterPro" id="IPR039698">
    <property type="entry name" value="Dfg10/SRD5A3"/>
</dbReference>
<dbReference type="GO" id="GO:0003865">
    <property type="term" value="F:3-oxo-5-alpha-steroid 4-dehydrogenase activity"/>
    <property type="evidence" value="ECO:0007669"/>
    <property type="project" value="TreeGrafter"/>
</dbReference>
<dbReference type="PANTHER" id="PTHR14624:SF0">
    <property type="entry name" value="POLYPRENOL REDUCTASE"/>
    <property type="match status" value="1"/>
</dbReference>
<name>A0A2A9MFS8_BESBE</name>
<dbReference type="AlphaFoldDB" id="A0A2A9MFS8"/>
<accession>A0A2A9MFS8</accession>
<feature type="transmembrane region" description="Helical" evidence="6">
    <location>
        <begin position="85"/>
        <end position="110"/>
    </location>
</feature>
<keyword evidence="4 6" id="KW-0472">Membrane</keyword>
<feature type="transmembrane region" description="Helical" evidence="6">
    <location>
        <begin position="527"/>
        <end position="548"/>
    </location>
</feature>
<comment type="subcellular location">
    <subcellularLocation>
        <location evidence="1">Endomembrane system</location>
        <topology evidence="1">Multi-pass membrane protein</topology>
    </subcellularLocation>
</comment>
<evidence type="ECO:0000259" key="7">
    <source>
        <dbReference type="Pfam" id="PF02544"/>
    </source>
</evidence>
<dbReference type="OrthoDB" id="336771at2759"/>
<keyword evidence="9" id="KW-1185">Reference proteome</keyword>
<organism evidence="8 9">
    <name type="scientific">Besnoitia besnoiti</name>
    <name type="common">Apicomplexan protozoan</name>
    <dbReference type="NCBI Taxonomy" id="94643"/>
    <lineage>
        <taxon>Eukaryota</taxon>
        <taxon>Sar</taxon>
        <taxon>Alveolata</taxon>
        <taxon>Apicomplexa</taxon>
        <taxon>Conoidasida</taxon>
        <taxon>Coccidia</taxon>
        <taxon>Eucoccidiorida</taxon>
        <taxon>Eimeriorina</taxon>
        <taxon>Sarcocystidae</taxon>
        <taxon>Besnoitia</taxon>
    </lineage>
</organism>
<dbReference type="VEuPathDB" id="ToxoDB:BESB_038060"/>
<protein>
    <submittedName>
        <fullName evidence="8">3-oxo-5-alpha-steroid 4-dehydrogenase</fullName>
    </submittedName>
</protein>
<keyword evidence="3 6" id="KW-1133">Transmembrane helix</keyword>
<proteinExistence type="predicted"/>
<evidence type="ECO:0000256" key="2">
    <source>
        <dbReference type="ARBA" id="ARBA00022692"/>
    </source>
</evidence>
<dbReference type="GO" id="GO:0006488">
    <property type="term" value="P:dolichol-linked oligosaccharide biosynthetic process"/>
    <property type="evidence" value="ECO:0007669"/>
    <property type="project" value="InterPro"/>
</dbReference>
<feature type="compositionally biased region" description="Basic and acidic residues" evidence="5">
    <location>
        <begin position="162"/>
        <end position="171"/>
    </location>
</feature>
<sequence>MASLDLSRPPFRGRSWCSPSRSAGRFLFSSVSFASLSVELRLLLPPGLASALAAEALSQPVAAPFAAEASCGVAPSPSLLQLESLVSLLSLLLTVFYLLGTVGAALSLLLPHSLGALAAHGKTRVAPCVSAEKKNKASDRAREDALAVNRSSPGLVAQGNVRLRERGETRTPPEGLVGPRGAAQSLGSEREADSAAGEDKDEARNGRQASCVVSAALATPRRAAALLHVPVSKRLFFHFYLLGCVLSAVFLISLAWLTLPDPASQKVFFDACSHRPGGLPASPAPLADAASVMSDDGGRNAECAAREAASESQRGFLPLALFFVHCGRRLAEQRFVVRPSATASKMTVAAYLLGIGFYILTPLSLFLGGAASLRPPSPRASSTLGEASASPACHPAAAALLEASGATGEASMSPVGALIRLIQVVLDALAAHVLSSPAHVSAALAAFCLISLLQLHSHWVLAQLRAPAAASPRGDEATPSRRQAQNWEGGGRLLQPPASEGAHGREEEENAKITDASGAYGLPQAGIFTLVACPHYLAEMLLYLFFFFLLPRPATFACFVFVAATMFVNGRLAVSDRAVILFVCAESLYVSETLHPTHEVVFVSSGIRGGRAAA</sequence>
<evidence type="ECO:0000256" key="5">
    <source>
        <dbReference type="SAM" id="MobiDB-lite"/>
    </source>
</evidence>
<feature type="transmembrane region" description="Helical" evidence="6">
    <location>
        <begin position="235"/>
        <end position="259"/>
    </location>
</feature>
<evidence type="ECO:0000256" key="3">
    <source>
        <dbReference type="ARBA" id="ARBA00022989"/>
    </source>
</evidence>
<feature type="transmembrane region" description="Helical" evidence="6">
    <location>
        <begin position="554"/>
        <end position="574"/>
    </location>
</feature>
<feature type="region of interest" description="Disordered" evidence="5">
    <location>
        <begin position="159"/>
        <end position="205"/>
    </location>
</feature>
<reference evidence="8 9" key="1">
    <citation type="submission" date="2017-09" db="EMBL/GenBank/DDBJ databases">
        <title>Genome sequencing of Besnoitia besnoiti strain Bb-Ger1.</title>
        <authorList>
            <person name="Schares G."/>
            <person name="Venepally P."/>
            <person name="Lorenzi H.A."/>
        </authorList>
    </citation>
    <scope>NUCLEOTIDE SEQUENCE [LARGE SCALE GENOMIC DNA]</scope>
    <source>
        <strain evidence="8 9">Bb-Ger1</strain>
    </source>
</reference>
<dbReference type="Proteomes" id="UP000224006">
    <property type="component" value="Chromosome II"/>
</dbReference>
<evidence type="ECO:0000313" key="8">
    <source>
        <dbReference type="EMBL" id="PFH37348.1"/>
    </source>
</evidence>
<dbReference type="Pfam" id="PF02544">
    <property type="entry name" value="Steroid_dh"/>
    <property type="match status" value="1"/>
</dbReference>
<dbReference type="RefSeq" id="XP_029221357.1">
    <property type="nucleotide sequence ID" value="XM_029362392.1"/>
</dbReference>
<evidence type="ECO:0000256" key="6">
    <source>
        <dbReference type="SAM" id="Phobius"/>
    </source>
</evidence>